<protein>
    <submittedName>
        <fullName evidence="1">Acyl-CoA transferase</fullName>
    </submittedName>
</protein>
<comment type="caution">
    <text evidence="1">The sequence shown here is derived from an EMBL/GenBank/DDBJ whole genome shotgun (WGS) entry which is preliminary data.</text>
</comment>
<organism evidence="1 2">
    <name type="scientific">Rhizobium oryziradicis</name>
    <dbReference type="NCBI Taxonomy" id="1867956"/>
    <lineage>
        <taxon>Bacteria</taxon>
        <taxon>Pseudomonadati</taxon>
        <taxon>Pseudomonadota</taxon>
        <taxon>Alphaproteobacteria</taxon>
        <taxon>Hyphomicrobiales</taxon>
        <taxon>Rhizobiaceae</taxon>
        <taxon>Rhizobium/Agrobacterium group</taxon>
        <taxon>Rhizobium</taxon>
    </lineage>
</organism>
<dbReference type="InterPro" id="IPR023606">
    <property type="entry name" value="CoA-Trfase_III_dom_1_sf"/>
</dbReference>
<keyword evidence="1" id="KW-0808">Transferase</keyword>
<evidence type="ECO:0000313" key="1">
    <source>
        <dbReference type="EMBL" id="OLP45354.1"/>
    </source>
</evidence>
<dbReference type="Proteomes" id="UP000186894">
    <property type="component" value="Unassembled WGS sequence"/>
</dbReference>
<reference evidence="1 2" key="1">
    <citation type="submission" date="2016-09" db="EMBL/GenBank/DDBJ databases">
        <title>Rhizobium oryziradicis sp. nov., isolated from the root of rice.</title>
        <authorList>
            <person name="Zhao J."/>
            <person name="Zhang X."/>
        </authorList>
    </citation>
    <scope>NUCLEOTIDE SEQUENCE [LARGE SCALE GENOMIC DNA]</scope>
    <source>
        <strain evidence="1 2">N19</strain>
    </source>
</reference>
<gene>
    <name evidence="1" type="ORF">BJF95_18800</name>
</gene>
<dbReference type="Pfam" id="PF02515">
    <property type="entry name" value="CoA_transf_3"/>
    <property type="match status" value="1"/>
</dbReference>
<dbReference type="RefSeq" id="WP_075639264.1">
    <property type="nucleotide sequence ID" value="NZ_MKIM01000025.1"/>
</dbReference>
<dbReference type="STRING" id="1867956.BJF95_18800"/>
<sequence>MTAPATQTMLTTLWAALKGADTALDHFRETGAGSLPSCFAVSDLASASIGVAGLALREWLSLHAAKAPPIEVDRRLASLWFAGSVTPIGWQLPPAWDAIAGDYQTTDGWIRLHTNARHHRDAALAVLGVAAERALVEDAIKRWSADALEAAVVNAGGCAARMRSQADWLLHPQGQAVMGEPLIWHEQTEQAEAHALPITPARPLQGIRVLDLTRVLAGPTATRFLAGFGADVLRLDPVFWEEPSLEAEMTLGKHCARIDLSTARGRDQFKTLLAEADICVSGYRSDALERLGLGASQRQIIRPGLIDVSLNAYGWSGPWAARRGFDSLVQMSTGIAAEGMAAFGTQQPKPLPVQALDYAVGYLLAAAALRGLSERQKTGRGSRWRTSLARMACLLMAHPQTMDGQTPFAPKTEDDDRAAPEHTAWGEAKRLRSALTIEGAPMAWDVTAGPIGRHQAQWREHNIVN</sequence>
<name>A0A1Q8ZTM6_9HYPH</name>
<keyword evidence="2" id="KW-1185">Reference proteome</keyword>
<evidence type="ECO:0000313" key="2">
    <source>
        <dbReference type="Proteomes" id="UP000186894"/>
    </source>
</evidence>
<dbReference type="SUPFAM" id="SSF89796">
    <property type="entry name" value="CoA-transferase family III (CaiB/BaiF)"/>
    <property type="match status" value="2"/>
</dbReference>
<dbReference type="PANTHER" id="PTHR48228:SF4">
    <property type="entry name" value="BLR3030 PROTEIN"/>
    <property type="match status" value="1"/>
</dbReference>
<dbReference type="InterPro" id="IPR003673">
    <property type="entry name" value="CoA-Trfase_fam_III"/>
</dbReference>
<dbReference type="AlphaFoldDB" id="A0A1Q8ZTM6"/>
<accession>A0A1Q8ZTM6</accession>
<dbReference type="GO" id="GO:0016740">
    <property type="term" value="F:transferase activity"/>
    <property type="evidence" value="ECO:0007669"/>
    <property type="project" value="UniProtKB-KW"/>
</dbReference>
<dbReference type="InterPro" id="IPR050509">
    <property type="entry name" value="CoA-transferase_III"/>
</dbReference>
<dbReference type="PANTHER" id="PTHR48228">
    <property type="entry name" value="SUCCINYL-COA--D-CITRAMALATE COA-TRANSFERASE"/>
    <property type="match status" value="1"/>
</dbReference>
<dbReference type="OrthoDB" id="9806585at2"/>
<proteinExistence type="predicted"/>
<dbReference type="EMBL" id="MKIM01000025">
    <property type="protein sequence ID" value="OLP45354.1"/>
    <property type="molecule type" value="Genomic_DNA"/>
</dbReference>
<dbReference type="Gene3D" id="3.40.50.10540">
    <property type="entry name" value="Crotonobetainyl-coa:carnitine coa-transferase, domain 1"/>
    <property type="match status" value="1"/>
</dbReference>